<evidence type="ECO:0000313" key="2">
    <source>
        <dbReference type="EMBL" id="SFH97105.1"/>
    </source>
</evidence>
<dbReference type="EMBL" id="FOQH01000003">
    <property type="protein sequence ID" value="SFH97105.1"/>
    <property type="molecule type" value="Genomic_DNA"/>
</dbReference>
<dbReference type="Gene3D" id="1.25.40.10">
    <property type="entry name" value="Tetratricopeptide repeat domain"/>
    <property type="match status" value="2"/>
</dbReference>
<gene>
    <name evidence="2" type="ORF">SAMN05216258_103318</name>
</gene>
<organism evidence="2 3">
    <name type="scientific">Albimonas pacifica</name>
    <dbReference type="NCBI Taxonomy" id="1114924"/>
    <lineage>
        <taxon>Bacteria</taxon>
        <taxon>Pseudomonadati</taxon>
        <taxon>Pseudomonadota</taxon>
        <taxon>Alphaproteobacteria</taxon>
        <taxon>Rhodobacterales</taxon>
        <taxon>Paracoccaceae</taxon>
        <taxon>Albimonas</taxon>
    </lineage>
</organism>
<dbReference type="PROSITE" id="PS50005">
    <property type="entry name" value="TPR"/>
    <property type="match status" value="1"/>
</dbReference>
<reference evidence="2 3" key="1">
    <citation type="submission" date="2016-10" db="EMBL/GenBank/DDBJ databases">
        <authorList>
            <person name="de Groot N.N."/>
        </authorList>
    </citation>
    <scope>NUCLEOTIDE SEQUENCE [LARGE SCALE GENOMIC DNA]</scope>
    <source>
        <strain evidence="2 3">CGMCC 1.11030</strain>
    </source>
</reference>
<protein>
    <recommendedName>
        <fullName evidence="4">Tetratricopeptide repeat-containing protein</fullName>
    </recommendedName>
</protein>
<evidence type="ECO:0000313" key="3">
    <source>
        <dbReference type="Proteomes" id="UP000199377"/>
    </source>
</evidence>
<accession>A0A1I3EDS1</accession>
<name>A0A1I3EDS1_9RHOB</name>
<evidence type="ECO:0000256" key="1">
    <source>
        <dbReference type="PROSITE-ProRule" id="PRU00339"/>
    </source>
</evidence>
<dbReference type="InterPro" id="IPR011990">
    <property type="entry name" value="TPR-like_helical_dom_sf"/>
</dbReference>
<keyword evidence="1" id="KW-0802">TPR repeat</keyword>
<dbReference type="PANTHER" id="PTHR45588:SF1">
    <property type="entry name" value="WW DOMAIN-CONTAINING PROTEIN"/>
    <property type="match status" value="1"/>
</dbReference>
<dbReference type="AlphaFoldDB" id="A0A1I3EDS1"/>
<feature type="repeat" description="TPR" evidence="1">
    <location>
        <begin position="21"/>
        <end position="54"/>
    </location>
</feature>
<dbReference type="RefSeq" id="WP_092859098.1">
    <property type="nucleotide sequence ID" value="NZ_FOQH01000003.1"/>
</dbReference>
<dbReference type="OrthoDB" id="9778494at2"/>
<dbReference type="InterPro" id="IPR019734">
    <property type="entry name" value="TPR_rpt"/>
</dbReference>
<dbReference type="PANTHER" id="PTHR45588">
    <property type="entry name" value="TPR DOMAIN-CONTAINING PROTEIN"/>
    <property type="match status" value="1"/>
</dbReference>
<evidence type="ECO:0008006" key="4">
    <source>
        <dbReference type="Google" id="ProtNLM"/>
    </source>
</evidence>
<keyword evidence="3" id="KW-1185">Reference proteome</keyword>
<dbReference type="Proteomes" id="UP000199377">
    <property type="component" value="Unassembled WGS sequence"/>
</dbReference>
<dbReference type="SMART" id="SM00028">
    <property type="entry name" value="TPR"/>
    <property type="match status" value="3"/>
</dbReference>
<proteinExistence type="predicted"/>
<dbReference type="STRING" id="1114924.SAMN05216258_103318"/>
<dbReference type="SUPFAM" id="SSF48452">
    <property type="entry name" value="TPR-like"/>
    <property type="match status" value="2"/>
</dbReference>
<sequence length="552" mass="61732">MDGYFDVDVYSRRVTAASPEAQLWFDRGLIWTYGYSHEEAVACFRRALDADPGCAMAWWGLAYALGPNYNMPWAKMDATMRAERLGEAHAATARALALAPGASEPERALIEALPARYPRPEPLDDMRAWDEAYAAAMRAAYARLPDDLEVATVFVEAIMNVTPWRMWDLASGEPAPRSGALEAQAVLERAFREDPAAWDHPGALHLYVHLMEMSATPELALKQGDRLRELVPDAGHLIHMPTHIDVLCGHYRDVLHWNLKAIERDRLYYERLGPYNIYAGYRLHNYHFAIYGAMFLGQMQPALDACAEMVAITPPDLLEIPSPPMADYFESYLGMEPHVLVRFGRWREIIAAPMPETPEIWRNLTALWRYAKGVAHAALGEVEAAEREQALFAEAKAQVPASRLLHNNRCIDLLAIAEAMLEGEILYRKGEFDAAFAALRLSVARDDALPYDEPWGWMQPARHALGALLLEQGRVEEAEAAYREDLGLGRKLSRACVHPDNVWSLRGLMQCLEARGAADTAEGRLIRQRLDIAAARADIPVNASCFCARAAA</sequence>